<dbReference type="InterPro" id="IPR018181">
    <property type="entry name" value="Heat_shock_70_CS"/>
</dbReference>
<gene>
    <name evidence="4" type="ORF">WR25_20905</name>
</gene>
<dbReference type="EMBL" id="LIAE01007402">
    <property type="protein sequence ID" value="PAV79554.1"/>
    <property type="molecule type" value="Genomic_DNA"/>
</dbReference>
<dbReference type="GO" id="GO:0006950">
    <property type="term" value="P:response to stress"/>
    <property type="evidence" value="ECO:0007669"/>
    <property type="project" value="UniProtKB-ARBA"/>
</dbReference>
<proteinExistence type="inferred from homology"/>
<keyword evidence="2" id="KW-0547">Nucleotide-binding</keyword>
<evidence type="ECO:0000256" key="2">
    <source>
        <dbReference type="ARBA" id="ARBA00022741"/>
    </source>
</evidence>
<evidence type="ECO:0000256" key="3">
    <source>
        <dbReference type="ARBA" id="ARBA00022840"/>
    </source>
</evidence>
<organism evidence="4 5">
    <name type="scientific">Diploscapter pachys</name>
    <dbReference type="NCBI Taxonomy" id="2018661"/>
    <lineage>
        <taxon>Eukaryota</taxon>
        <taxon>Metazoa</taxon>
        <taxon>Ecdysozoa</taxon>
        <taxon>Nematoda</taxon>
        <taxon>Chromadorea</taxon>
        <taxon>Rhabditida</taxon>
        <taxon>Rhabditina</taxon>
        <taxon>Rhabditomorpha</taxon>
        <taxon>Rhabditoidea</taxon>
        <taxon>Rhabditidae</taxon>
        <taxon>Diploscapter</taxon>
    </lineage>
</organism>
<name>A0A2A2L079_9BILA</name>
<dbReference type="Gene3D" id="3.30.420.40">
    <property type="match status" value="2"/>
</dbReference>
<comment type="similarity">
    <text evidence="1">Belongs to the heat shock protein 70 family.</text>
</comment>
<dbReference type="PANTHER" id="PTHR19375">
    <property type="entry name" value="HEAT SHOCK PROTEIN 70KDA"/>
    <property type="match status" value="1"/>
</dbReference>
<dbReference type="AlphaFoldDB" id="A0A2A2L079"/>
<dbReference type="PRINTS" id="PR00301">
    <property type="entry name" value="HEATSHOCK70"/>
</dbReference>
<evidence type="ECO:0000256" key="1">
    <source>
        <dbReference type="ARBA" id="ARBA00007381"/>
    </source>
</evidence>
<dbReference type="GO" id="GO:0140662">
    <property type="term" value="F:ATP-dependent protein folding chaperone"/>
    <property type="evidence" value="ECO:0007669"/>
    <property type="project" value="InterPro"/>
</dbReference>
<accession>A0A2A2L079</accession>
<sequence length="382" mass="42429">MVYIGIDLGTTYSCVSVMENGKPKAIHHDNGKNIVPSVVAYGAEILVGNDALNSNTDLSNVLYDSKRLLGWEFLHNLPNAETRQLWTFNVATRDKCAGYVLNKGTPDERFLKPEEVSAEILKYLKIYAEKYLNQKVTGVVVTVPALFQESQKAATEKAIELAELELKGLLHEPNAAAIAYNANHQLGNSKLLVFDFGGGTLDVSILEMVGNNVDVMAVTGDIHLGGQDVDGRIMKYALTEFKKSSNYDIDKRLRLIKKLREKCREAKEFLSNNIEETNIFMEINDEVNLKVPLTKSQLNRLCSDLFTKAIQQVDSALNTAQMKKEDINFVILVGGSTRISRIRELLTAKFGSDKIKLDLNPDEIVSHGAAIFANAIEVSIYN</sequence>
<dbReference type="Proteomes" id="UP000218231">
    <property type="component" value="Unassembled WGS sequence"/>
</dbReference>
<dbReference type="Gene3D" id="3.90.640.10">
    <property type="entry name" value="Actin, Chain A, domain 4"/>
    <property type="match status" value="1"/>
</dbReference>
<dbReference type="OrthoDB" id="5858940at2759"/>
<protein>
    <submittedName>
        <fullName evidence="4">Uncharacterized protein</fullName>
    </submittedName>
</protein>
<keyword evidence="3" id="KW-0067">ATP-binding</keyword>
<keyword evidence="5" id="KW-1185">Reference proteome</keyword>
<dbReference type="SUPFAM" id="SSF53067">
    <property type="entry name" value="Actin-like ATPase domain"/>
    <property type="match status" value="2"/>
</dbReference>
<dbReference type="STRING" id="2018661.A0A2A2L079"/>
<dbReference type="InterPro" id="IPR013126">
    <property type="entry name" value="Hsp_70_fam"/>
</dbReference>
<dbReference type="GO" id="GO:0005524">
    <property type="term" value="F:ATP binding"/>
    <property type="evidence" value="ECO:0007669"/>
    <property type="project" value="UniProtKB-KW"/>
</dbReference>
<evidence type="ECO:0000313" key="4">
    <source>
        <dbReference type="EMBL" id="PAV79554.1"/>
    </source>
</evidence>
<dbReference type="InterPro" id="IPR043129">
    <property type="entry name" value="ATPase_NBD"/>
</dbReference>
<dbReference type="PROSITE" id="PS00297">
    <property type="entry name" value="HSP70_1"/>
    <property type="match status" value="1"/>
</dbReference>
<reference evidence="4 5" key="1">
    <citation type="journal article" date="2017" name="Curr. Biol.">
        <title>Genome architecture and evolution of a unichromosomal asexual nematode.</title>
        <authorList>
            <person name="Fradin H."/>
            <person name="Zegar C."/>
            <person name="Gutwein M."/>
            <person name="Lucas J."/>
            <person name="Kovtun M."/>
            <person name="Corcoran D."/>
            <person name="Baugh L.R."/>
            <person name="Kiontke K."/>
            <person name="Gunsalus K."/>
            <person name="Fitch D.H."/>
            <person name="Piano F."/>
        </authorList>
    </citation>
    <scope>NUCLEOTIDE SEQUENCE [LARGE SCALE GENOMIC DNA]</scope>
    <source>
        <strain evidence="4">PF1309</strain>
    </source>
</reference>
<dbReference type="FunFam" id="3.90.640.10:FF:000003">
    <property type="entry name" value="Molecular chaperone DnaK"/>
    <property type="match status" value="1"/>
</dbReference>
<evidence type="ECO:0000313" key="5">
    <source>
        <dbReference type="Proteomes" id="UP000218231"/>
    </source>
</evidence>
<dbReference type="Pfam" id="PF00012">
    <property type="entry name" value="HSP70"/>
    <property type="match status" value="1"/>
</dbReference>
<dbReference type="PROSITE" id="PS00329">
    <property type="entry name" value="HSP70_2"/>
    <property type="match status" value="1"/>
</dbReference>
<comment type="caution">
    <text evidence="4">The sequence shown here is derived from an EMBL/GenBank/DDBJ whole genome shotgun (WGS) entry which is preliminary data.</text>
</comment>